<dbReference type="Gene3D" id="3.40.50.1820">
    <property type="entry name" value="alpha/beta hydrolase"/>
    <property type="match status" value="1"/>
</dbReference>
<feature type="domain" description="Alpha/beta hydrolase fold-3" evidence="2">
    <location>
        <begin position="88"/>
        <end position="300"/>
    </location>
</feature>
<dbReference type="InterPro" id="IPR013094">
    <property type="entry name" value="AB_hydrolase_3"/>
</dbReference>
<protein>
    <submittedName>
        <fullName evidence="3">Alpha/beta hydrolase fold-domain-containing protein</fullName>
    </submittedName>
</protein>
<dbReference type="PANTHER" id="PTHR48081">
    <property type="entry name" value="AB HYDROLASE SUPERFAMILY PROTEIN C4A8.06C"/>
    <property type="match status" value="1"/>
</dbReference>
<dbReference type="InterPro" id="IPR050300">
    <property type="entry name" value="GDXG_lipolytic_enzyme"/>
</dbReference>
<evidence type="ECO:0000256" key="1">
    <source>
        <dbReference type="ARBA" id="ARBA00022801"/>
    </source>
</evidence>
<keyword evidence="4" id="KW-1185">Reference proteome</keyword>
<comment type="caution">
    <text evidence="3">The sequence shown here is derived from an EMBL/GenBank/DDBJ whole genome shotgun (WGS) entry which is preliminary data.</text>
</comment>
<reference evidence="3" key="1">
    <citation type="submission" date="2019-10" db="EMBL/GenBank/DDBJ databases">
        <authorList>
            <consortium name="DOE Joint Genome Institute"/>
            <person name="Kuo A."/>
            <person name="Miyauchi S."/>
            <person name="Kiss E."/>
            <person name="Drula E."/>
            <person name="Kohler A."/>
            <person name="Sanchez-Garcia M."/>
            <person name="Andreopoulos B."/>
            <person name="Barry K.W."/>
            <person name="Bonito G."/>
            <person name="Buee M."/>
            <person name="Carver A."/>
            <person name="Chen C."/>
            <person name="Cichocki N."/>
            <person name="Clum A."/>
            <person name="Culley D."/>
            <person name="Crous P.W."/>
            <person name="Fauchery L."/>
            <person name="Girlanda M."/>
            <person name="Hayes R."/>
            <person name="Keri Z."/>
            <person name="LaButti K."/>
            <person name="Lipzen A."/>
            <person name="Lombard V."/>
            <person name="Magnuson J."/>
            <person name="Maillard F."/>
            <person name="Morin E."/>
            <person name="Murat C."/>
            <person name="Nolan M."/>
            <person name="Ohm R."/>
            <person name="Pangilinan J."/>
            <person name="Pereira M."/>
            <person name="Perotto S."/>
            <person name="Peter M."/>
            <person name="Riley R."/>
            <person name="Sitrit Y."/>
            <person name="Stielow B."/>
            <person name="Szollosi G."/>
            <person name="Zifcakova L."/>
            <person name="Stursova M."/>
            <person name="Spatafora J.W."/>
            <person name="Tedersoo L."/>
            <person name="Vaario L.-M."/>
            <person name="Yamada A."/>
            <person name="Yan M."/>
            <person name="Wang P."/>
            <person name="Xu J."/>
            <person name="Bruns T."/>
            <person name="Baldrian P."/>
            <person name="Vilgalys R."/>
            <person name="Henrissat B."/>
            <person name="Grigoriev I.V."/>
            <person name="Hibbett D."/>
            <person name="Nagy L.G."/>
            <person name="Martin F.M."/>
        </authorList>
    </citation>
    <scope>NUCLEOTIDE SEQUENCE</scope>
    <source>
        <strain evidence="3">BED1</strain>
    </source>
</reference>
<dbReference type="EMBL" id="WHUW01000005">
    <property type="protein sequence ID" value="KAF8445904.1"/>
    <property type="molecule type" value="Genomic_DNA"/>
</dbReference>
<dbReference type="GO" id="GO:0016787">
    <property type="term" value="F:hydrolase activity"/>
    <property type="evidence" value="ECO:0007669"/>
    <property type="project" value="UniProtKB-KW"/>
</dbReference>
<name>A0AAD4GIB3_BOLED</name>
<sequence length="328" mass="35986">MSGQPIDPEILKRLDPEYVEFHNKYIAHLPAPHTLPWDATIRNKEAVPGAADILQVGSVKDYDLSKTKVRVFTPKGSPPEGGWPVYCWYHGGGWTLGSISAENAFCSRICQGAKCVVATVDYRLAPEYPYPAAVEDSLETLQWIYEKGPSLLGINTASIALGGSSAGGNLAAIISMKATQLNPPIPVVHVQMIVPVTDNTAQPTGNPYPSWKECANTVWLDVGRMIWFRDFYVPNEADRTKWDCSPIFAPDDLLAKMPSTWVAVMELDILRDEGLAYAERLKKVGVPVTHKLYKKAPHQILAMDGVLAVGRELVADATRNLGEVFGTL</sequence>
<dbReference type="Pfam" id="PF07859">
    <property type="entry name" value="Abhydrolase_3"/>
    <property type="match status" value="1"/>
</dbReference>
<gene>
    <name evidence="3" type="ORF">L210DRAFT_3474112</name>
</gene>
<evidence type="ECO:0000259" key="2">
    <source>
        <dbReference type="Pfam" id="PF07859"/>
    </source>
</evidence>
<evidence type="ECO:0000313" key="3">
    <source>
        <dbReference type="EMBL" id="KAF8445904.1"/>
    </source>
</evidence>
<accession>A0AAD4GIB3</accession>
<dbReference type="Proteomes" id="UP001194468">
    <property type="component" value="Unassembled WGS sequence"/>
</dbReference>
<reference evidence="3" key="2">
    <citation type="journal article" date="2020" name="Nat. Commun.">
        <title>Large-scale genome sequencing of mycorrhizal fungi provides insights into the early evolution of symbiotic traits.</title>
        <authorList>
            <person name="Miyauchi S."/>
            <person name="Kiss E."/>
            <person name="Kuo A."/>
            <person name="Drula E."/>
            <person name="Kohler A."/>
            <person name="Sanchez-Garcia M."/>
            <person name="Morin E."/>
            <person name="Andreopoulos B."/>
            <person name="Barry K.W."/>
            <person name="Bonito G."/>
            <person name="Buee M."/>
            <person name="Carver A."/>
            <person name="Chen C."/>
            <person name="Cichocki N."/>
            <person name="Clum A."/>
            <person name="Culley D."/>
            <person name="Crous P.W."/>
            <person name="Fauchery L."/>
            <person name="Girlanda M."/>
            <person name="Hayes R.D."/>
            <person name="Keri Z."/>
            <person name="LaButti K."/>
            <person name="Lipzen A."/>
            <person name="Lombard V."/>
            <person name="Magnuson J."/>
            <person name="Maillard F."/>
            <person name="Murat C."/>
            <person name="Nolan M."/>
            <person name="Ohm R.A."/>
            <person name="Pangilinan J."/>
            <person name="Pereira M.F."/>
            <person name="Perotto S."/>
            <person name="Peter M."/>
            <person name="Pfister S."/>
            <person name="Riley R."/>
            <person name="Sitrit Y."/>
            <person name="Stielow J.B."/>
            <person name="Szollosi G."/>
            <person name="Zifcakova L."/>
            <person name="Stursova M."/>
            <person name="Spatafora J.W."/>
            <person name="Tedersoo L."/>
            <person name="Vaario L.M."/>
            <person name="Yamada A."/>
            <person name="Yan M."/>
            <person name="Wang P."/>
            <person name="Xu J."/>
            <person name="Bruns T."/>
            <person name="Baldrian P."/>
            <person name="Vilgalys R."/>
            <person name="Dunand C."/>
            <person name="Henrissat B."/>
            <person name="Grigoriev I.V."/>
            <person name="Hibbett D."/>
            <person name="Nagy L.G."/>
            <person name="Martin F.M."/>
        </authorList>
    </citation>
    <scope>NUCLEOTIDE SEQUENCE</scope>
    <source>
        <strain evidence="3">BED1</strain>
    </source>
</reference>
<organism evidence="3 4">
    <name type="scientific">Boletus edulis BED1</name>
    <dbReference type="NCBI Taxonomy" id="1328754"/>
    <lineage>
        <taxon>Eukaryota</taxon>
        <taxon>Fungi</taxon>
        <taxon>Dikarya</taxon>
        <taxon>Basidiomycota</taxon>
        <taxon>Agaricomycotina</taxon>
        <taxon>Agaricomycetes</taxon>
        <taxon>Agaricomycetidae</taxon>
        <taxon>Boletales</taxon>
        <taxon>Boletineae</taxon>
        <taxon>Boletaceae</taxon>
        <taxon>Boletoideae</taxon>
        <taxon>Boletus</taxon>
    </lineage>
</organism>
<dbReference type="PANTHER" id="PTHR48081:SF8">
    <property type="entry name" value="ALPHA_BETA HYDROLASE FOLD-3 DOMAIN-CONTAINING PROTEIN-RELATED"/>
    <property type="match status" value="1"/>
</dbReference>
<dbReference type="InterPro" id="IPR029058">
    <property type="entry name" value="AB_hydrolase_fold"/>
</dbReference>
<proteinExistence type="predicted"/>
<dbReference type="SUPFAM" id="SSF53474">
    <property type="entry name" value="alpha/beta-Hydrolases"/>
    <property type="match status" value="1"/>
</dbReference>
<keyword evidence="1 3" id="KW-0378">Hydrolase</keyword>
<dbReference type="AlphaFoldDB" id="A0AAD4GIB3"/>
<evidence type="ECO:0000313" key="4">
    <source>
        <dbReference type="Proteomes" id="UP001194468"/>
    </source>
</evidence>